<keyword evidence="2" id="KW-1185">Reference proteome</keyword>
<name>A0AAV5N743_9GAMM</name>
<protein>
    <recommendedName>
        <fullName evidence="3">DUF1877 family protein</fullName>
    </recommendedName>
</protein>
<dbReference type="AlphaFoldDB" id="A0AAV5N743"/>
<organism evidence="1 2">
    <name type="scientific">Leminorella grimontii</name>
    <dbReference type="NCBI Taxonomy" id="82981"/>
    <lineage>
        <taxon>Bacteria</taxon>
        <taxon>Pseudomonadati</taxon>
        <taxon>Pseudomonadota</taxon>
        <taxon>Gammaproteobacteria</taxon>
        <taxon>Enterobacterales</taxon>
        <taxon>Budviciaceae</taxon>
        <taxon>Leminorella</taxon>
    </lineage>
</organism>
<dbReference type="InterPro" id="IPR015068">
    <property type="entry name" value="DUF1877"/>
</dbReference>
<dbReference type="SUPFAM" id="SSF111069">
    <property type="entry name" value="Hypothetical protein yfbM"/>
    <property type="match status" value="1"/>
</dbReference>
<dbReference type="Pfam" id="PF08974">
    <property type="entry name" value="DUF1877"/>
    <property type="match status" value="1"/>
</dbReference>
<evidence type="ECO:0000313" key="2">
    <source>
        <dbReference type="Proteomes" id="UP001058124"/>
    </source>
</evidence>
<dbReference type="RefSeq" id="WP_051155742.1">
    <property type="nucleotide sequence ID" value="NZ_BRLH01000009.1"/>
</dbReference>
<gene>
    <name evidence="1" type="ORF">SOASR030_29960</name>
</gene>
<dbReference type="InterPro" id="IPR035944">
    <property type="entry name" value="YfbM-like_sf"/>
</dbReference>
<dbReference type="Gene3D" id="3.40.1760.10">
    <property type="entry name" value="YfbM-like super family"/>
    <property type="match status" value="1"/>
</dbReference>
<sequence>MGMIGLFKKMTEEEVERYRDGDDFPYDAVDCDIDKSWELIHYLLTGDIADGEPPLGYVIPLCDEVEHVERATMAAILTPLQVKAAADGLAAIDSTAFTDRFDFDAMMADEVYPLREGEVEKELYDYLWQNFCDLKAFYQAAGASGSHVVFEIC</sequence>
<dbReference type="EMBL" id="BRLH01000009">
    <property type="protein sequence ID" value="GKX56884.1"/>
    <property type="molecule type" value="Genomic_DNA"/>
</dbReference>
<accession>A0AAV5N743</accession>
<reference evidence="1" key="1">
    <citation type="submission" date="2022-06" db="EMBL/GenBank/DDBJ databases">
        <title>Draft genome sequences of Leminorella grimontii str. JCM5902.</title>
        <authorList>
            <person name="Wakabayashi Y."/>
            <person name="Kojima K."/>
        </authorList>
    </citation>
    <scope>NUCLEOTIDE SEQUENCE</scope>
    <source>
        <strain evidence="1">JCM 5902</strain>
    </source>
</reference>
<comment type="caution">
    <text evidence="1">The sequence shown here is derived from an EMBL/GenBank/DDBJ whole genome shotgun (WGS) entry which is preliminary data.</text>
</comment>
<proteinExistence type="predicted"/>
<evidence type="ECO:0000313" key="1">
    <source>
        <dbReference type="EMBL" id="GKX56884.1"/>
    </source>
</evidence>
<evidence type="ECO:0008006" key="3">
    <source>
        <dbReference type="Google" id="ProtNLM"/>
    </source>
</evidence>
<dbReference type="Proteomes" id="UP001058124">
    <property type="component" value="Unassembled WGS sequence"/>
</dbReference>